<feature type="domain" description="BioF2-like acetyltransferase" evidence="1">
    <location>
        <begin position="166"/>
        <end position="309"/>
    </location>
</feature>
<dbReference type="AlphaFoldDB" id="A0AAU8CXT9"/>
<dbReference type="EMBL" id="CP159253">
    <property type="protein sequence ID" value="XCG51774.1"/>
    <property type="molecule type" value="Genomic_DNA"/>
</dbReference>
<dbReference type="Gene3D" id="3.40.630.30">
    <property type="match status" value="1"/>
</dbReference>
<dbReference type="InterPro" id="IPR016181">
    <property type="entry name" value="Acyl_CoA_acyltransferase"/>
</dbReference>
<name>A0AAU8CXT9_9HYPH</name>
<keyword evidence="2" id="KW-0012">Acyltransferase</keyword>
<evidence type="ECO:0000313" key="2">
    <source>
        <dbReference type="EMBL" id="XCG51774.1"/>
    </source>
</evidence>
<organism evidence="2">
    <name type="scientific">Mesorhizobium sp. WSM2240</name>
    <dbReference type="NCBI Taxonomy" id="3228851"/>
    <lineage>
        <taxon>Bacteria</taxon>
        <taxon>Pseudomonadati</taxon>
        <taxon>Pseudomonadota</taxon>
        <taxon>Alphaproteobacteria</taxon>
        <taxon>Hyphomicrobiales</taxon>
        <taxon>Phyllobacteriaceae</taxon>
        <taxon>Mesorhizobium</taxon>
    </lineage>
</organism>
<proteinExistence type="predicted"/>
<dbReference type="EC" id="2.3.1.-" evidence="2"/>
<accession>A0AAU8CXT9</accession>
<sequence>MPLRAEIITDGKAFEALAPQWWELWRSCPSATPFQTPAWLLPWWRHFAPGRLAAIAVWRDGRLVGLAPFYLEDGKETRLLPVGIALSDYLDLLIEPGMENEAAVLIFKAGLNLSWNRWEFEELRPEALAASLACPETLANAADEQSACPVVVLEGGTDLTGCVPARRRRQLRRAHAATAKRWSVSIEAASGDTDGFLDRLFRLHGARWAKRGEAGVVRDRPVQDFHRTALAALSDASLARCYQIRIGGSIAGAYYGMCDGRRAYAYLGGFDPAFSEESPGSILTGHAIAETIREGAKEFHFLRGREAYKYSWGATDRWNRRRTFRRVSPP</sequence>
<dbReference type="InterPro" id="IPR038740">
    <property type="entry name" value="BioF2-like_GNAT_dom"/>
</dbReference>
<protein>
    <submittedName>
        <fullName evidence="2">GNAT family N-acetyltransferase</fullName>
        <ecNumber evidence="2">2.3.1.-</ecNumber>
    </submittedName>
</protein>
<dbReference type="RefSeq" id="WP_353645798.1">
    <property type="nucleotide sequence ID" value="NZ_CP159253.1"/>
</dbReference>
<dbReference type="GO" id="GO:0016746">
    <property type="term" value="F:acyltransferase activity"/>
    <property type="evidence" value="ECO:0007669"/>
    <property type="project" value="UniProtKB-KW"/>
</dbReference>
<gene>
    <name evidence="2" type="ORF">ABVK50_26650</name>
</gene>
<evidence type="ECO:0000259" key="1">
    <source>
        <dbReference type="Pfam" id="PF13480"/>
    </source>
</evidence>
<dbReference type="SUPFAM" id="SSF55729">
    <property type="entry name" value="Acyl-CoA N-acyltransferases (Nat)"/>
    <property type="match status" value="1"/>
</dbReference>
<dbReference type="Pfam" id="PF13480">
    <property type="entry name" value="Acetyltransf_6"/>
    <property type="match status" value="1"/>
</dbReference>
<reference evidence="2" key="1">
    <citation type="submission" date="2024-06" db="EMBL/GenBank/DDBJ databases">
        <title>Mesorhizobium karijinii sp. nov., a symbiont of the iconic Swainsona formosa from arid Australia.</title>
        <authorList>
            <person name="Hill Y.J."/>
            <person name="Watkin E.L.J."/>
            <person name="O'Hara G.W."/>
            <person name="Terpolilli J."/>
            <person name="Tye M.L."/>
            <person name="Kohlmeier M.G."/>
        </authorList>
    </citation>
    <scope>NUCLEOTIDE SEQUENCE</scope>
    <source>
        <strain evidence="2">WSM2240</strain>
    </source>
</reference>
<keyword evidence="2" id="KW-0808">Transferase</keyword>